<dbReference type="AlphaFoldDB" id="C1MRL2"/>
<dbReference type="PANTHER" id="PTHR13617:SF14">
    <property type="entry name" value="PROTEIN ABHD18"/>
    <property type="match status" value="1"/>
</dbReference>
<feature type="compositionally biased region" description="Low complexity" evidence="1">
    <location>
        <begin position="482"/>
        <end position="509"/>
    </location>
</feature>
<feature type="compositionally biased region" description="Basic and acidic residues" evidence="1">
    <location>
        <begin position="412"/>
        <end position="427"/>
    </location>
</feature>
<dbReference type="KEGG" id="mpp:MICPUCDRAFT_39827"/>
<dbReference type="GeneID" id="9683967"/>
<dbReference type="ESTHER" id="micpc-c1mrl2">
    <property type="family name" value="ABHD18"/>
</dbReference>
<evidence type="ECO:0000313" key="3">
    <source>
        <dbReference type="Proteomes" id="UP000001876"/>
    </source>
</evidence>
<evidence type="ECO:0000256" key="1">
    <source>
        <dbReference type="SAM" id="MobiDB-lite"/>
    </source>
</evidence>
<accession>C1MRL2</accession>
<dbReference type="OrthoDB" id="9987145at2759"/>
<dbReference type="eggNOG" id="KOG1551">
    <property type="taxonomic scope" value="Eukaryota"/>
</dbReference>
<gene>
    <name evidence="2" type="ORF">MICPUCDRAFT_39827</name>
</gene>
<evidence type="ECO:0000313" key="2">
    <source>
        <dbReference type="EMBL" id="EEH56983.1"/>
    </source>
</evidence>
<dbReference type="Gene3D" id="3.40.50.1820">
    <property type="entry name" value="alpha/beta hydrolase"/>
    <property type="match status" value="1"/>
</dbReference>
<dbReference type="RefSeq" id="XP_003058528.1">
    <property type="nucleotide sequence ID" value="XM_003058482.1"/>
</dbReference>
<feature type="region of interest" description="Disordered" evidence="1">
    <location>
        <begin position="407"/>
        <end position="427"/>
    </location>
</feature>
<feature type="region of interest" description="Disordered" evidence="1">
    <location>
        <begin position="482"/>
        <end position="549"/>
    </location>
</feature>
<name>C1MRL2_MICPC</name>
<dbReference type="PANTHER" id="PTHR13617">
    <property type="entry name" value="PROTEIN ABHD18"/>
    <property type="match status" value="1"/>
</dbReference>
<dbReference type="InterPro" id="IPR029058">
    <property type="entry name" value="AB_hydrolase_fold"/>
</dbReference>
<dbReference type="Pfam" id="PF09752">
    <property type="entry name" value="ABHD18"/>
    <property type="match status" value="1"/>
</dbReference>
<keyword evidence="3" id="KW-1185">Reference proteome</keyword>
<sequence length="574" mass="60513">MAYLDDWYAKMSKSVGGEKRGSHRRFFHQGYGDMHAAAKIYEECIASVTTGEPVKPITLRWDADFVDVPILAGCLQPSADAPGYPLYREAEFDSPGAKYMPEESKVGNMLFIWRTGKKPPSKIAIHLPTTGDQYFWYRKQLAKDLLKHDVASCIPMFPYYGKRKPPGQYLHLLTSVSAFITQVCGGIMEAAGIAAWANAAYPGAKVVMTGVSLGGSVANVAAVIAAGNCDTGVGSCPVVATSSATSFLTGVLHNRIAWNVLSEAEDAVADEIKAVVAASLDVGEKSKPVIHANEKGLPLTPTEAALADTMDCLSMSTMIRLMEQGQRSHGVEMPMLDAVTQVTARKDRFVGSHSDELHAVLRGLTDPRGECERVEVNGGHISTLFKRGETIVPAIASTFEKVASTLAARGGGAERERVTTPEQGDREPAAARDFNFVRFGFVFAVVFFAATSNIPSTSSSPPSSPSSVAAFPFFPPRFFASTTSSSSSSSSSDSSSSSSSDSDSSSSDPVGANTPTGACASLASTSSSSSLSLSLSSSSTSMTSSPPSSSVFVVRWSFLPGNPKSPKLAAASAP</sequence>
<feature type="compositionally biased region" description="Low complexity" evidence="1">
    <location>
        <begin position="520"/>
        <end position="549"/>
    </location>
</feature>
<dbReference type="SUPFAM" id="SSF53474">
    <property type="entry name" value="alpha/beta-Hydrolases"/>
    <property type="match status" value="1"/>
</dbReference>
<dbReference type="EMBL" id="GG663739">
    <property type="protein sequence ID" value="EEH56983.1"/>
    <property type="molecule type" value="Genomic_DNA"/>
</dbReference>
<proteinExistence type="predicted"/>
<organism evidence="3">
    <name type="scientific">Micromonas pusilla (strain CCMP1545)</name>
    <name type="common">Picoplanktonic green alga</name>
    <dbReference type="NCBI Taxonomy" id="564608"/>
    <lineage>
        <taxon>Eukaryota</taxon>
        <taxon>Viridiplantae</taxon>
        <taxon>Chlorophyta</taxon>
        <taxon>Mamiellophyceae</taxon>
        <taxon>Mamiellales</taxon>
        <taxon>Mamiellaceae</taxon>
        <taxon>Micromonas</taxon>
    </lineage>
</organism>
<protein>
    <submittedName>
        <fullName evidence="2">Predicted protein</fullName>
    </submittedName>
</protein>
<dbReference type="Proteomes" id="UP000001876">
    <property type="component" value="Unassembled WGS sequence"/>
</dbReference>
<dbReference type="InterPro" id="IPR019149">
    <property type="entry name" value="ABHD18"/>
</dbReference>
<reference evidence="2 3" key="1">
    <citation type="journal article" date="2009" name="Science">
        <title>Green evolution and dynamic adaptations revealed by genomes of the marine picoeukaryotes Micromonas.</title>
        <authorList>
            <person name="Worden A.Z."/>
            <person name="Lee J.H."/>
            <person name="Mock T."/>
            <person name="Rouze P."/>
            <person name="Simmons M.P."/>
            <person name="Aerts A.L."/>
            <person name="Allen A.E."/>
            <person name="Cuvelier M.L."/>
            <person name="Derelle E."/>
            <person name="Everett M.V."/>
            <person name="Foulon E."/>
            <person name="Grimwood J."/>
            <person name="Gundlach H."/>
            <person name="Henrissat B."/>
            <person name="Napoli C."/>
            <person name="McDonald S.M."/>
            <person name="Parker M.S."/>
            <person name="Rombauts S."/>
            <person name="Salamov A."/>
            <person name="Von Dassow P."/>
            <person name="Badger J.H."/>
            <person name="Coutinho P.M."/>
            <person name="Demir E."/>
            <person name="Dubchak I."/>
            <person name="Gentemann C."/>
            <person name="Eikrem W."/>
            <person name="Gready J.E."/>
            <person name="John U."/>
            <person name="Lanier W."/>
            <person name="Lindquist E.A."/>
            <person name="Lucas S."/>
            <person name="Mayer K.F."/>
            <person name="Moreau H."/>
            <person name="Not F."/>
            <person name="Otillar R."/>
            <person name="Panaud O."/>
            <person name="Pangilinan J."/>
            <person name="Paulsen I."/>
            <person name="Piegu B."/>
            <person name="Poliakov A."/>
            <person name="Robbens S."/>
            <person name="Schmutz J."/>
            <person name="Toulza E."/>
            <person name="Wyss T."/>
            <person name="Zelensky A."/>
            <person name="Zhou K."/>
            <person name="Armbrust E.V."/>
            <person name="Bhattacharya D."/>
            <person name="Goodenough U.W."/>
            <person name="Van de Peer Y."/>
            <person name="Grigoriev I.V."/>
        </authorList>
    </citation>
    <scope>NUCLEOTIDE SEQUENCE [LARGE SCALE GENOMIC DNA]</scope>
    <source>
        <strain evidence="2 3">CCMP1545</strain>
    </source>
</reference>